<dbReference type="EMBL" id="GBXM01037347">
    <property type="protein sequence ID" value="JAH71230.1"/>
    <property type="molecule type" value="Transcribed_RNA"/>
</dbReference>
<name>A0A0E9V1C8_ANGAN</name>
<proteinExistence type="predicted"/>
<protein>
    <submittedName>
        <fullName evidence="1">Uncharacterized protein</fullName>
    </submittedName>
</protein>
<reference evidence="1" key="1">
    <citation type="submission" date="2014-11" db="EMBL/GenBank/DDBJ databases">
        <authorList>
            <person name="Amaro Gonzalez C."/>
        </authorList>
    </citation>
    <scope>NUCLEOTIDE SEQUENCE</scope>
</reference>
<sequence length="41" mass="4521">MKNSVSKLTLARHAKLASGAGMRCARFCVLLGEYYIYITAI</sequence>
<reference evidence="1" key="2">
    <citation type="journal article" date="2015" name="Fish Shellfish Immunol.">
        <title>Early steps in the European eel (Anguilla anguilla)-Vibrio vulnificus interaction in the gills: Role of the RtxA13 toxin.</title>
        <authorList>
            <person name="Callol A."/>
            <person name="Pajuelo D."/>
            <person name="Ebbesson L."/>
            <person name="Teles M."/>
            <person name="MacKenzie S."/>
            <person name="Amaro C."/>
        </authorList>
    </citation>
    <scope>NUCLEOTIDE SEQUENCE</scope>
</reference>
<accession>A0A0E9V1C8</accession>
<organism evidence="1">
    <name type="scientific">Anguilla anguilla</name>
    <name type="common">European freshwater eel</name>
    <name type="synonym">Muraena anguilla</name>
    <dbReference type="NCBI Taxonomy" id="7936"/>
    <lineage>
        <taxon>Eukaryota</taxon>
        <taxon>Metazoa</taxon>
        <taxon>Chordata</taxon>
        <taxon>Craniata</taxon>
        <taxon>Vertebrata</taxon>
        <taxon>Euteleostomi</taxon>
        <taxon>Actinopterygii</taxon>
        <taxon>Neopterygii</taxon>
        <taxon>Teleostei</taxon>
        <taxon>Anguilliformes</taxon>
        <taxon>Anguillidae</taxon>
        <taxon>Anguilla</taxon>
    </lineage>
</organism>
<evidence type="ECO:0000313" key="1">
    <source>
        <dbReference type="EMBL" id="JAH71230.1"/>
    </source>
</evidence>
<dbReference type="AlphaFoldDB" id="A0A0E9V1C8"/>